<name>A0A0E9S2Y0_ANGAN</name>
<evidence type="ECO:0000313" key="1">
    <source>
        <dbReference type="EMBL" id="JAH34873.1"/>
    </source>
</evidence>
<dbReference type="EMBL" id="GBXM01073704">
    <property type="protein sequence ID" value="JAH34873.1"/>
    <property type="molecule type" value="Transcribed_RNA"/>
</dbReference>
<proteinExistence type="predicted"/>
<reference evidence="1" key="1">
    <citation type="submission" date="2014-11" db="EMBL/GenBank/DDBJ databases">
        <authorList>
            <person name="Amaro Gonzalez C."/>
        </authorList>
    </citation>
    <scope>NUCLEOTIDE SEQUENCE</scope>
</reference>
<reference evidence="1" key="2">
    <citation type="journal article" date="2015" name="Fish Shellfish Immunol.">
        <title>Early steps in the European eel (Anguilla anguilla)-Vibrio vulnificus interaction in the gills: Role of the RtxA13 toxin.</title>
        <authorList>
            <person name="Callol A."/>
            <person name="Pajuelo D."/>
            <person name="Ebbesson L."/>
            <person name="Teles M."/>
            <person name="MacKenzie S."/>
            <person name="Amaro C."/>
        </authorList>
    </citation>
    <scope>NUCLEOTIDE SEQUENCE</scope>
</reference>
<accession>A0A0E9S2Y0</accession>
<protein>
    <submittedName>
        <fullName evidence="1">Uncharacterized protein</fullName>
    </submittedName>
</protein>
<dbReference type="AlphaFoldDB" id="A0A0E9S2Y0"/>
<sequence length="56" mass="6434">MSNMHLLREIQLHFILAQLQYSPISSPPSLLQCSAGSVQSERLYQKDSFRRDRSAV</sequence>
<organism evidence="1">
    <name type="scientific">Anguilla anguilla</name>
    <name type="common">European freshwater eel</name>
    <name type="synonym">Muraena anguilla</name>
    <dbReference type="NCBI Taxonomy" id="7936"/>
    <lineage>
        <taxon>Eukaryota</taxon>
        <taxon>Metazoa</taxon>
        <taxon>Chordata</taxon>
        <taxon>Craniata</taxon>
        <taxon>Vertebrata</taxon>
        <taxon>Euteleostomi</taxon>
        <taxon>Actinopterygii</taxon>
        <taxon>Neopterygii</taxon>
        <taxon>Teleostei</taxon>
        <taxon>Anguilliformes</taxon>
        <taxon>Anguillidae</taxon>
        <taxon>Anguilla</taxon>
    </lineage>
</organism>